<feature type="domain" description="N-acetyltransferase" evidence="1">
    <location>
        <begin position="37"/>
        <end position="197"/>
    </location>
</feature>
<protein>
    <submittedName>
        <fullName evidence="2">Acetyltransferase (GNAT) family protein</fullName>
    </submittedName>
</protein>
<dbReference type="InterPro" id="IPR016181">
    <property type="entry name" value="Acyl_CoA_acyltransferase"/>
</dbReference>
<sequence>MRPDPTGARIRSRGLPTLAFRRDPPVHRQDWGSVLTQRFSAVEQSDINGLLALYRQVYGSGYALPIGTDPAVTAREIAAPNTTWLAAREPAGGRIVGTIIGTLDPEERLGKLQGLVIHPEARGTGLAHLAVRQLAEALLSGAGDRPPADSVYATARTNSTAPQRVCLSAGFRALGIFPNLRKADEHETMVLLAKHRPGVLDRRLPVERVPAGLADLVRALHQAVGLPEQPLPAIDHEPLPERRRRSADVEMEFVDAPRFVARRTAEALPDPEQRFYPFHTPNVLLSSADGAHEVYAQLNRTDGYCALIGTAGGAFATLAPVFEGLVARLAEGGASHIEALLPLDRYEDLRLLLAHGFLPAAAYPAMRRQGEGFRDYVVMTRSLQPLDFRGLSIDAAFQPFTEQYIELWKQQYLNTHEVFQ</sequence>
<dbReference type="InterPro" id="IPR000182">
    <property type="entry name" value="GNAT_dom"/>
</dbReference>
<dbReference type="GO" id="GO:0016747">
    <property type="term" value="F:acyltransferase activity, transferring groups other than amino-acyl groups"/>
    <property type="evidence" value="ECO:0007669"/>
    <property type="project" value="InterPro"/>
</dbReference>
<dbReference type="Proteomes" id="UP000317940">
    <property type="component" value="Unassembled WGS sequence"/>
</dbReference>
<dbReference type="CDD" id="cd04301">
    <property type="entry name" value="NAT_SF"/>
    <property type="match status" value="1"/>
</dbReference>
<organism evidence="2 3">
    <name type="scientific">Kitasatospora viridis</name>
    <dbReference type="NCBI Taxonomy" id="281105"/>
    <lineage>
        <taxon>Bacteria</taxon>
        <taxon>Bacillati</taxon>
        <taxon>Actinomycetota</taxon>
        <taxon>Actinomycetes</taxon>
        <taxon>Kitasatosporales</taxon>
        <taxon>Streptomycetaceae</taxon>
        <taxon>Kitasatospora</taxon>
    </lineage>
</organism>
<dbReference type="PROSITE" id="PS51186">
    <property type="entry name" value="GNAT"/>
    <property type="match status" value="1"/>
</dbReference>
<dbReference type="EMBL" id="VIWT01000001">
    <property type="protein sequence ID" value="TWG01378.1"/>
    <property type="molecule type" value="Genomic_DNA"/>
</dbReference>
<name>A0A561UPS7_9ACTN</name>
<reference evidence="2 3" key="1">
    <citation type="submission" date="2019-06" db="EMBL/GenBank/DDBJ databases">
        <title>Sequencing the genomes of 1000 actinobacteria strains.</title>
        <authorList>
            <person name="Klenk H.-P."/>
        </authorList>
    </citation>
    <scope>NUCLEOTIDE SEQUENCE [LARGE SCALE GENOMIC DNA]</scope>
    <source>
        <strain evidence="2 3">DSM 44826</strain>
    </source>
</reference>
<comment type="caution">
    <text evidence="2">The sequence shown here is derived from an EMBL/GenBank/DDBJ whole genome shotgun (WGS) entry which is preliminary data.</text>
</comment>
<keyword evidence="2" id="KW-0808">Transferase</keyword>
<dbReference type="Gene3D" id="3.40.630.30">
    <property type="match status" value="1"/>
</dbReference>
<evidence type="ECO:0000313" key="3">
    <source>
        <dbReference type="Proteomes" id="UP000317940"/>
    </source>
</evidence>
<dbReference type="SUPFAM" id="SSF55729">
    <property type="entry name" value="Acyl-CoA N-acyltransferases (Nat)"/>
    <property type="match status" value="1"/>
</dbReference>
<evidence type="ECO:0000259" key="1">
    <source>
        <dbReference type="PROSITE" id="PS51186"/>
    </source>
</evidence>
<dbReference type="AlphaFoldDB" id="A0A561UPS7"/>
<proteinExistence type="predicted"/>
<dbReference type="OrthoDB" id="3846744at2"/>
<keyword evidence="3" id="KW-1185">Reference proteome</keyword>
<gene>
    <name evidence="2" type="ORF">FHX73_115271</name>
</gene>
<dbReference type="Pfam" id="PF00583">
    <property type="entry name" value="Acetyltransf_1"/>
    <property type="match status" value="1"/>
</dbReference>
<accession>A0A561UPS7</accession>
<evidence type="ECO:0000313" key="2">
    <source>
        <dbReference type="EMBL" id="TWG01378.1"/>
    </source>
</evidence>